<dbReference type="AlphaFoldDB" id="E6PVI8"/>
<evidence type="ECO:0008006" key="2">
    <source>
        <dbReference type="Google" id="ProtNLM"/>
    </source>
</evidence>
<gene>
    <name evidence="1" type="ORF">CARN2_0119</name>
</gene>
<reference evidence="1" key="1">
    <citation type="submission" date="2009-10" db="EMBL/GenBank/DDBJ databases">
        <title>Diversity of trophic interactions inside an arsenic-rich microbial ecosystem.</title>
        <authorList>
            <person name="Bertin P.N."/>
            <person name="Heinrich-Salmeron A."/>
            <person name="Pelletier E."/>
            <person name="Goulhen-Chollet F."/>
            <person name="Arsene-Ploetze F."/>
            <person name="Gallien S."/>
            <person name="Calteau A."/>
            <person name="Vallenet D."/>
            <person name="Casiot C."/>
            <person name="Chane-Woon-Ming B."/>
            <person name="Giloteaux L."/>
            <person name="Barakat M."/>
            <person name="Bonnefoy V."/>
            <person name="Bruneel O."/>
            <person name="Chandler M."/>
            <person name="Cleiss J."/>
            <person name="Duran R."/>
            <person name="Elbaz-Poulichet F."/>
            <person name="Fonknechten N."/>
            <person name="Lauga B."/>
            <person name="Mornico D."/>
            <person name="Ortet P."/>
            <person name="Schaeffer C."/>
            <person name="Siguier P."/>
            <person name="Alexander Thil Smith A."/>
            <person name="Van Dorsselaer A."/>
            <person name="Weissenbach J."/>
            <person name="Medigue C."/>
            <person name="Le Paslier D."/>
        </authorList>
    </citation>
    <scope>NUCLEOTIDE SEQUENCE</scope>
</reference>
<sequence>MQAHFEQRTPDYTVEHRIRCKDGSTVWRGFVTDTTERKEAERQLRLPASVDDLTQLPNQRSFMARMEQELARLRSSPQARATVLIATSTLSSASTMATGMPGVIWSCSTLPPFCAVSCARTAGRRARSALLPRQIRPAYAARW</sequence>
<dbReference type="Gene3D" id="3.30.70.270">
    <property type="match status" value="1"/>
</dbReference>
<dbReference type="EMBL" id="CABM01000064">
    <property type="protein sequence ID" value="CBH98945.1"/>
    <property type="molecule type" value="Genomic_DNA"/>
</dbReference>
<comment type="caution">
    <text evidence="1">The sequence shown here is derived from an EMBL/GenBank/DDBJ whole genome shotgun (WGS) entry which is preliminary data.</text>
</comment>
<dbReference type="InterPro" id="IPR035965">
    <property type="entry name" value="PAS-like_dom_sf"/>
</dbReference>
<evidence type="ECO:0000313" key="1">
    <source>
        <dbReference type="EMBL" id="CBH98945.1"/>
    </source>
</evidence>
<proteinExistence type="predicted"/>
<name>E6PVI8_9ZZZZ</name>
<dbReference type="SUPFAM" id="SSF55785">
    <property type="entry name" value="PYP-like sensor domain (PAS domain)"/>
    <property type="match status" value="1"/>
</dbReference>
<protein>
    <recommendedName>
        <fullName evidence="2">PAC domain-containing protein</fullName>
    </recommendedName>
</protein>
<accession>E6PVI8</accession>
<dbReference type="InterPro" id="IPR043128">
    <property type="entry name" value="Rev_trsase/Diguanyl_cyclase"/>
</dbReference>
<organism evidence="1">
    <name type="scientific">mine drainage metagenome</name>
    <dbReference type="NCBI Taxonomy" id="410659"/>
    <lineage>
        <taxon>unclassified sequences</taxon>
        <taxon>metagenomes</taxon>
        <taxon>ecological metagenomes</taxon>
    </lineage>
</organism>